<evidence type="ECO:0000313" key="3">
    <source>
        <dbReference type="Proteomes" id="UP000596661"/>
    </source>
</evidence>
<feature type="region of interest" description="Disordered" evidence="1">
    <location>
        <begin position="18"/>
        <end position="131"/>
    </location>
</feature>
<protein>
    <recommendedName>
        <fullName evidence="4">Retrotransposon gag domain-containing protein</fullName>
    </recommendedName>
</protein>
<proteinExistence type="predicted"/>
<reference evidence="2" key="1">
    <citation type="submission" date="2018-11" db="EMBL/GenBank/DDBJ databases">
        <authorList>
            <person name="Grassa J C."/>
        </authorList>
    </citation>
    <scope>NUCLEOTIDE SEQUENCE [LARGE SCALE GENOMIC DNA]</scope>
</reference>
<evidence type="ECO:0000256" key="1">
    <source>
        <dbReference type="SAM" id="MobiDB-lite"/>
    </source>
</evidence>
<dbReference type="EMBL" id="UZAU01000736">
    <property type="status" value="NOT_ANNOTATED_CDS"/>
    <property type="molecule type" value="Genomic_DNA"/>
</dbReference>
<keyword evidence="3" id="KW-1185">Reference proteome</keyword>
<organism evidence="2 3">
    <name type="scientific">Cannabis sativa</name>
    <name type="common">Hemp</name>
    <name type="synonym">Marijuana</name>
    <dbReference type="NCBI Taxonomy" id="3483"/>
    <lineage>
        <taxon>Eukaryota</taxon>
        <taxon>Viridiplantae</taxon>
        <taxon>Streptophyta</taxon>
        <taxon>Embryophyta</taxon>
        <taxon>Tracheophyta</taxon>
        <taxon>Spermatophyta</taxon>
        <taxon>Magnoliopsida</taxon>
        <taxon>eudicotyledons</taxon>
        <taxon>Gunneridae</taxon>
        <taxon>Pentapetalae</taxon>
        <taxon>rosids</taxon>
        <taxon>fabids</taxon>
        <taxon>Rosales</taxon>
        <taxon>Cannabaceae</taxon>
        <taxon>Cannabis</taxon>
    </lineage>
</organism>
<reference evidence="2" key="2">
    <citation type="submission" date="2021-03" db="UniProtKB">
        <authorList>
            <consortium name="EnsemblPlants"/>
        </authorList>
    </citation>
    <scope>IDENTIFICATION</scope>
</reference>
<name>A0A803QHC5_CANSA</name>
<evidence type="ECO:0008006" key="4">
    <source>
        <dbReference type="Google" id="ProtNLM"/>
    </source>
</evidence>
<sequence length="279" mass="31609">MLRKTLLTYKKTTIFSWAGNGENVNTPHKENTHHPGKAPVGSRRPSNMQSKRTTRSKRTQLECGPSTRTTPSRRTQPEGAPSTQTTRSRRTQPEGGPSTRTTCSRRTQHEDGQIPRVGDEEPNLGCAQPMDDGAYDPPRYIPLVELENFHLRCRVEEANWQNAKLEHKATTARVAQGNTTQNQPDSRLSKDFKKQFQAVRYRQPVASSLTNIKQLPNDTLKAYLYRFITQLTALQAGITTDLSTTGGKLWDDLQGHPLKNITEFNERAQVFVRKEEARK</sequence>
<dbReference type="Proteomes" id="UP000596661">
    <property type="component" value="Chromosome 9"/>
</dbReference>
<dbReference type="AlphaFoldDB" id="A0A803QHC5"/>
<dbReference type="Gramene" id="evm.model.09.781">
    <property type="protein sequence ID" value="cds.evm.model.09.781"/>
    <property type="gene ID" value="evm.TU.09.781"/>
</dbReference>
<accession>A0A803QHC5</accession>
<evidence type="ECO:0000313" key="2">
    <source>
        <dbReference type="EnsemblPlants" id="cds.evm.model.09.781"/>
    </source>
</evidence>
<dbReference type="EnsemblPlants" id="evm.model.09.781">
    <property type="protein sequence ID" value="cds.evm.model.09.781"/>
    <property type="gene ID" value="evm.TU.09.781"/>
</dbReference>
<feature type="compositionally biased region" description="Basic and acidic residues" evidence="1">
    <location>
        <begin position="107"/>
        <end position="119"/>
    </location>
</feature>
<feature type="compositionally biased region" description="Low complexity" evidence="1">
    <location>
        <begin position="65"/>
        <end position="74"/>
    </location>
</feature>